<protein>
    <recommendedName>
        <fullName evidence="2">non-specific protein-tyrosine kinase</fullName>
        <ecNumber evidence="2">2.7.10.2</ecNumber>
    </recommendedName>
</protein>
<keyword evidence="6" id="KW-0067">ATP-binding</keyword>
<name>A0A3N9UBP6_9BACI</name>
<accession>A0A3N9UBP6</accession>
<evidence type="ECO:0000256" key="5">
    <source>
        <dbReference type="ARBA" id="ARBA00022777"/>
    </source>
</evidence>
<comment type="caution">
    <text evidence="10">The sequence shown here is derived from an EMBL/GenBank/DDBJ whole genome shotgun (WGS) entry which is preliminary data.</text>
</comment>
<dbReference type="GO" id="GO:0005886">
    <property type="term" value="C:plasma membrane"/>
    <property type="evidence" value="ECO:0007669"/>
    <property type="project" value="UniProtKB-ARBA"/>
</dbReference>
<sequence>MFNKKKKRMNAKSMARSLVVETNPKSVIAEQFRTIRTNINFSMPDQELKTLLVTSAEPSEGKSTTAANIAGVFAQGGKRVILIDSDMRKPTAHYTFHLINSFGLSSLLTKQCTLDEAIKKTDVEGLDVIPSGAIPPNPAELLASNRMDAIVEELSQKYDLIVFDTPPILSVADAQIIANKCDATILVINSGGTDKTNVLKAKESLEVSKANIIGVVMNNFTLDKDHYYYQYYGNAE</sequence>
<dbReference type="RefSeq" id="WP_124766040.1">
    <property type="nucleotide sequence ID" value="NZ_JAFBDY010000025.1"/>
</dbReference>
<evidence type="ECO:0000256" key="2">
    <source>
        <dbReference type="ARBA" id="ARBA00011903"/>
    </source>
</evidence>
<evidence type="ECO:0000256" key="4">
    <source>
        <dbReference type="ARBA" id="ARBA00022741"/>
    </source>
</evidence>
<evidence type="ECO:0000256" key="7">
    <source>
        <dbReference type="ARBA" id="ARBA00023137"/>
    </source>
</evidence>
<evidence type="ECO:0000313" key="10">
    <source>
        <dbReference type="EMBL" id="RQW73818.1"/>
    </source>
</evidence>
<dbReference type="InterPro" id="IPR025669">
    <property type="entry name" value="AAA_dom"/>
</dbReference>
<proteinExistence type="inferred from homology"/>
<evidence type="ECO:0000256" key="8">
    <source>
        <dbReference type="ARBA" id="ARBA00051245"/>
    </source>
</evidence>
<evidence type="ECO:0000256" key="1">
    <source>
        <dbReference type="ARBA" id="ARBA00007316"/>
    </source>
</evidence>
<dbReference type="GO" id="GO:0005524">
    <property type="term" value="F:ATP binding"/>
    <property type="evidence" value="ECO:0007669"/>
    <property type="project" value="UniProtKB-KW"/>
</dbReference>
<comment type="similarity">
    <text evidence="1">Belongs to the CpsD/CapB family.</text>
</comment>
<dbReference type="PANTHER" id="PTHR32309:SF13">
    <property type="entry name" value="FERRIC ENTEROBACTIN TRANSPORT PROTEIN FEPE"/>
    <property type="match status" value="1"/>
</dbReference>
<dbReference type="SUPFAM" id="SSF52540">
    <property type="entry name" value="P-loop containing nucleoside triphosphate hydrolases"/>
    <property type="match status" value="1"/>
</dbReference>
<keyword evidence="7" id="KW-0829">Tyrosine-protein kinase</keyword>
<keyword evidence="3 10" id="KW-0808">Transferase</keyword>
<dbReference type="NCBIfam" id="TIGR01007">
    <property type="entry name" value="eps_fam"/>
    <property type="match status" value="1"/>
</dbReference>
<dbReference type="EMBL" id="RRCT01000015">
    <property type="protein sequence ID" value="RQW73818.1"/>
    <property type="molecule type" value="Genomic_DNA"/>
</dbReference>
<comment type="catalytic activity">
    <reaction evidence="8">
        <text>L-tyrosyl-[protein] + ATP = O-phospho-L-tyrosyl-[protein] + ADP + H(+)</text>
        <dbReference type="Rhea" id="RHEA:10596"/>
        <dbReference type="Rhea" id="RHEA-COMP:10136"/>
        <dbReference type="Rhea" id="RHEA-COMP:20101"/>
        <dbReference type="ChEBI" id="CHEBI:15378"/>
        <dbReference type="ChEBI" id="CHEBI:30616"/>
        <dbReference type="ChEBI" id="CHEBI:46858"/>
        <dbReference type="ChEBI" id="CHEBI:61978"/>
        <dbReference type="ChEBI" id="CHEBI:456216"/>
        <dbReference type="EC" id="2.7.10.2"/>
    </reaction>
</comment>
<dbReference type="FunFam" id="3.40.50.300:FF:000527">
    <property type="entry name" value="Tyrosine-protein kinase etk"/>
    <property type="match status" value="1"/>
</dbReference>
<evidence type="ECO:0000259" key="9">
    <source>
        <dbReference type="Pfam" id="PF13614"/>
    </source>
</evidence>
<dbReference type="OrthoDB" id="9794577at2"/>
<evidence type="ECO:0000313" key="11">
    <source>
        <dbReference type="Proteomes" id="UP000274033"/>
    </source>
</evidence>
<evidence type="ECO:0000256" key="6">
    <source>
        <dbReference type="ARBA" id="ARBA00022840"/>
    </source>
</evidence>
<dbReference type="EC" id="2.7.10.2" evidence="2"/>
<gene>
    <name evidence="10" type="ORF">EBB45_14695</name>
</gene>
<feature type="domain" description="AAA" evidence="9">
    <location>
        <begin position="61"/>
        <end position="187"/>
    </location>
</feature>
<keyword evidence="4" id="KW-0547">Nucleotide-binding</keyword>
<dbReference type="InterPro" id="IPR005702">
    <property type="entry name" value="Wzc-like_C"/>
</dbReference>
<evidence type="ECO:0000256" key="3">
    <source>
        <dbReference type="ARBA" id="ARBA00022679"/>
    </source>
</evidence>
<keyword evidence="5 10" id="KW-0418">Kinase</keyword>
<keyword evidence="11" id="KW-1185">Reference proteome</keyword>
<reference evidence="10 11" key="1">
    <citation type="journal article" date="2013" name="J. Microbiol.">
        <title>Lysinibacillus chungkukjangi sp. nov., isolated from Chungkukjang, Korean fermented soybean food.</title>
        <authorList>
            <person name="Kim S.J."/>
            <person name="Jang Y.H."/>
            <person name="Hamada M."/>
            <person name="Ahn J.H."/>
            <person name="Weon H.Y."/>
            <person name="Suzuki K."/>
            <person name="Whang K.S."/>
            <person name="Kwon S.W."/>
        </authorList>
    </citation>
    <scope>NUCLEOTIDE SEQUENCE [LARGE SCALE GENOMIC DNA]</scope>
    <source>
        <strain evidence="10 11">MCCC 1A12701</strain>
    </source>
</reference>
<dbReference type="PANTHER" id="PTHR32309">
    <property type="entry name" value="TYROSINE-PROTEIN KINASE"/>
    <property type="match status" value="1"/>
</dbReference>
<dbReference type="CDD" id="cd05387">
    <property type="entry name" value="BY-kinase"/>
    <property type="match status" value="1"/>
</dbReference>
<dbReference type="Pfam" id="PF13614">
    <property type="entry name" value="AAA_31"/>
    <property type="match status" value="1"/>
</dbReference>
<dbReference type="Proteomes" id="UP000274033">
    <property type="component" value="Unassembled WGS sequence"/>
</dbReference>
<dbReference type="AlphaFoldDB" id="A0A3N9UBP6"/>
<dbReference type="GO" id="GO:0004715">
    <property type="term" value="F:non-membrane spanning protein tyrosine kinase activity"/>
    <property type="evidence" value="ECO:0007669"/>
    <property type="project" value="UniProtKB-EC"/>
</dbReference>
<organism evidence="10 11">
    <name type="scientific">Lysinibacillus composti</name>
    <dbReference type="NCBI Taxonomy" id="720633"/>
    <lineage>
        <taxon>Bacteria</taxon>
        <taxon>Bacillati</taxon>
        <taxon>Bacillota</taxon>
        <taxon>Bacilli</taxon>
        <taxon>Bacillales</taxon>
        <taxon>Bacillaceae</taxon>
        <taxon>Lysinibacillus</taxon>
    </lineage>
</organism>
<dbReference type="GO" id="GO:0042802">
    <property type="term" value="F:identical protein binding"/>
    <property type="evidence" value="ECO:0007669"/>
    <property type="project" value="UniProtKB-ARBA"/>
</dbReference>
<dbReference type="InterPro" id="IPR050445">
    <property type="entry name" value="Bact_polysacc_biosynth/exp"/>
</dbReference>
<dbReference type="Gene3D" id="3.40.50.300">
    <property type="entry name" value="P-loop containing nucleotide triphosphate hydrolases"/>
    <property type="match status" value="1"/>
</dbReference>
<dbReference type="InterPro" id="IPR027417">
    <property type="entry name" value="P-loop_NTPase"/>
</dbReference>